<proteinExistence type="predicted"/>
<reference evidence="2" key="2">
    <citation type="submission" date="2025-08" db="UniProtKB">
        <authorList>
            <consortium name="RefSeq"/>
        </authorList>
    </citation>
    <scope>IDENTIFICATION</scope>
    <source>
        <tissue evidence="2">Leaf</tissue>
    </source>
</reference>
<sequence>MAIEVDNEVPEKLNHNHPSFLNSTDNSGTVLISLQLTGSENYSVWRRAMRIAILGRNMLGFIDGTCKKEKFDPNLTDLWERYNAIGTNSIAAYFSKLCLLWDEFDALAPSPCDCPRSRDYVEFMKRQKLLQLFMGLNESYE</sequence>
<keyword evidence="1" id="KW-1185">Reference proteome</keyword>
<evidence type="ECO:0000313" key="1">
    <source>
        <dbReference type="Proteomes" id="UP000790787"/>
    </source>
</evidence>
<protein>
    <submittedName>
        <fullName evidence="2">Uncharacterized protein LOC142172025</fullName>
    </submittedName>
</protein>
<gene>
    <name evidence="2" type="primary">LOC142172025</name>
</gene>
<accession>A0AC58T3R1</accession>
<evidence type="ECO:0000313" key="2">
    <source>
        <dbReference type="RefSeq" id="XP_075091878.1"/>
    </source>
</evidence>
<organism evidence="1 2">
    <name type="scientific">Nicotiana tabacum</name>
    <name type="common">Common tobacco</name>
    <dbReference type="NCBI Taxonomy" id="4097"/>
    <lineage>
        <taxon>Eukaryota</taxon>
        <taxon>Viridiplantae</taxon>
        <taxon>Streptophyta</taxon>
        <taxon>Embryophyta</taxon>
        <taxon>Tracheophyta</taxon>
        <taxon>Spermatophyta</taxon>
        <taxon>Magnoliopsida</taxon>
        <taxon>eudicotyledons</taxon>
        <taxon>Gunneridae</taxon>
        <taxon>Pentapetalae</taxon>
        <taxon>asterids</taxon>
        <taxon>lamiids</taxon>
        <taxon>Solanales</taxon>
        <taxon>Solanaceae</taxon>
        <taxon>Nicotianoideae</taxon>
        <taxon>Nicotianeae</taxon>
        <taxon>Nicotiana</taxon>
    </lineage>
</organism>
<name>A0AC58T3R1_TOBAC</name>
<dbReference type="Proteomes" id="UP000790787">
    <property type="component" value="Chromosome 17"/>
</dbReference>
<dbReference type="RefSeq" id="XP_075091878.1">
    <property type="nucleotide sequence ID" value="XM_075235777.1"/>
</dbReference>
<reference evidence="1" key="1">
    <citation type="journal article" date="2014" name="Nat. Commun.">
        <title>The tobacco genome sequence and its comparison with those of tomato and potato.</title>
        <authorList>
            <person name="Sierro N."/>
            <person name="Battey J.N."/>
            <person name="Ouadi S."/>
            <person name="Bakaher N."/>
            <person name="Bovet L."/>
            <person name="Willig A."/>
            <person name="Goepfert S."/>
            <person name="Peitsch M.C."/>
            <person name="Ivanov N.V."/>
        </authorList>
    </citation>
    <scope>NUCLEOTIDE SEQUENCE [LARGE SCALE GENOMIC DNA]</scope>
</reference>